<keyword evidence="8" id="KW-1185">Reference proteome</keyword>
<dbReference type="PANTHER" id="PTHR10732">
    <property type="entry name" value="40S RIBOSOMAL PROTEIN S17"/>
    <property type="match status" value="1"/>
</dbReference>
<evidence type="ECO:0000256" key="2">
    <source>
        <dbReference type="ARBA" id="ARBA00022980"/>
    </source>
</evidence>
<keyword evidence="6" id="KW-1133">Transmembrane helix</keyword>
<dbReference type="PROSITE" id="PS00712">
    <property type="entry name" value="RIBOSOMAL_S17E"/>
    <property type="match status" value="1"/>
</dbReference>
<dbReference type="Pfam" id="PF00833">
    <property type="entry name" value="Ribosomal_S17e"/>
    <property type="match status" value="1"/>
</dbReference>
<reference evidence="7 8" key="1">
    <citation type="submission" date="2024-10" db="EMBL/GenBank/DDBJ databases">
        <authorList>
            <person name="Kim D."/>
        </authorList>
    </citation>
    <scope>NUCLEOTIDE SEQUENCE [LARGE SCALE GENOMIC DNA]</scope>
    <source>
        <strain evidence="7">BH-2024</strain>
    </source>
</reference>
<feature type="transmembrane region" description="Helical" evidence="6">
    <location>
        <begin position="201"/>
        <end position="221"/>
    </location>
</feature>
<evidence type="ECO:0000256" key="3">
    <source>
        <dbReference type="ARBA" id="ARBA00023274"/>
    </source>
</evidence>
<feature type="transmembrane region" description="Helical" evidence="6">
    <location>
        <begin position="241"/>
        <end position="262"/>
    </location>
</feature>
<evidence type="ECO:0000256" key="1">
    <source>
        <dbReference type="ARBA" id="ARBA00010444"/>
    </source>
</evidence>
<keyword evidence="6" id="KW-0812">Transmembrane</keyword>
<dbReference type="Gene3D" id="1.10.60.20">
    <property type="entry name" value="Ribosomal protein S17e-like"/>
    <property type="match status" value="1"/>
</dbReference>
<evidence type="ECO:0000256" key="5">
    <source>
        <dbReference type="ARBA" id="ARBA00035467"/>
    </source>
</evidence>
<protein>
    <recommendedName>
        <fullName evidence="4">Small ribosomal subunit protein eS17</fullName>
    </recommendedName>
    <alternativeName>
        <fullName evidence="5">40S ribosomal protein S17</fullName>
    </alternativeName>
</protein>
<dbReference type="AlphaFoldDB" id="A0ABD2IQ03"/>
<dbReference type="PANTHER" id="PTHR10732:SF0">
    <property type="entry name" value="40S RIBOSOMAL PROTEIN S17"/>
    <property type="match status" value="1"/>
</dbReference>
<gene>
    <name evidence="7" type="ORF">niasHT_038427</name>
</gene>
<evidence type="ECO:0000256" key="4">
    <source>
        <dbReference type="ARBA" id="ARBA00035144"/>
    </source>
</evidence>
<comment type="caution">
    <text evidence="7">The sequence shown here is derived from an EMBL/GenBank/DDBJ whole genome shotgun (WGS) entry which is preliminary data.</text>
</comment>
<dbReference type="SUPFAM" id="SSF116820">
    <property type="entry name" value="Rps17e-like"/>
    <property type="match status" value="1"/>
</dbReference>
<evidence type="ECO:0000313" key="7">
    <source>
        <dbReference type="EMBL" id="KAL3079910.1"/>
    </source>
</evidence>
<dbReference type="InterPro" id="IPR018273">
    <property type="entry name" value="Ribosomal_eS17_CS"/>
</dbReference>
<evidence type="ECO:0000256" key="6">
    <source>
        <dbReference type="SAM" id="Phobius"/>
    </source>
</evidence>
<evidence type="ECO:0000313" key="8">
    <source>
        <dbReference type="Proteomes" id="UP001620626"/>
    </source>
</evidence>
<name>A0ABD2IQ03_9BILA</name>
<accession>A0ABD2IQ03</accession>
<dbReference type="EMBL" id="JBICBT010001178">
    <property type="protein sequence ID" value="KAL3079910.1"/>
    <property type="molecule type" value="Genomic_DNA"/>
</dbReference>
<dbReference type="GO" id="GO:1990904">
    <property type="term" value="C:ribonucleoprotein complex"/>
    <property type="evidence" value="ECO:0007669"/>
    <property type="project" value="UniProtKB-KW"/>
</dbReference>
<comment type="similarity">
    <text evidence="1">Belongs to the eukaryotic ribosomal protein eS17 family.</text>
</comment>
<organism evidence="7 8">
    <name type="scientific">Heterodera trifolii</name>
    <dbReference type="NCBI Taxonomy" id="157864"/>
    <lineage>
        <taxon>Eukaryota</taxon>
        <taxon>Metazoa</taxon>
        <taxon>Ecdysozoa</taxon>
        <taxon>Nematoda</taxon>
        <taxon>Chromadorea</taxon>
        <taxon>Rhabditida</taxon>
        <taxon>Tylenchina</taxon>
        <taxon>Tylenchomorpha</taxon>
        <taxon>Tylenchoidea</taxon>
        <taxon>Heteroderidae</taxon>
        <taxon>Heteroderinae</taxon>
        <taxon>Heterodera</taxon>
    </lineage>
</organism>
<dbReference type="HAMAP" id="MF_00511">
    <property type="entry name" value="Ribosomal_eS17"/>
    <property type="match status" value="1"/>
</dbReference>
<dbReference type="Proteomes" id="UP001620626">
    <property type="component" value="Unassembled WGS sequence"/>
</dbReference>
<dbReference type="FunFam" id="1.10.60.20:FF:000001">
    <property type="entry name" value="40S ribosomal protein S17"/>
    <property type="match status" value="1"/>
</dbReference>
<dbReference type="GO" id="GO:0005840">
    <property type="term" value="C:ribosome"/>
    <property type="evidence" value="ECO:0007669"/>
    <property type="project" value="UniProtKB-KW"/>
</dbReference>
<dbReference type="InterPro" id="IPR001210">
    <property type="entry name" value="Ribosomal_eS17"/>
</dbReference>
<keyword evidence="2" id="KW-0689">Ribosomal protein</keyword>
<dbReference type="GO" id="GO:0005829">
    <property type="term" value="C:cytosol"/>
    <property type="evidence" value="ECO:0007669"/>
    <property type="project" value="UniProtKB-ARBA"/>
</dbReference>
<dbReference type="InterPro" id="IPR036401">
    <property type="entry name" value="Ribosomal_eS17_sf"/>
</dbReference>
<keyword evidence="3" id="KW-0687">Ribonucleoprotein</keyword>
<sequence>MVGRVRTKTVKKASRVIIEKYYTKLTHDFHTNKRICEEVAIVPSKKMRNRIAGFITHLMKRIERGPVRGISIKLQEEERERRDNYMPEISYLDAQNHQTISTDQETKDMVEYLGLGLNLELVSPFPFSAFLLPPEAGEVMPPISGTENPSLGRGEARRISSLITDNFRADVVARRYRLDRLRPSDWLLVYNYRVGSWLFTVGRYAFALLCVIFVIAVNDFVRVGGGKFTLQKLRVTHNELIRLGIVGKFFCAVALLIFFLLMRVRSLFLLRMYVHRKEPNRICATIAKGVFSKKLVELDRSKVRVVPAWLSLSDTPIVSGLGSIRAVFNRLLRFLWYADIQFGEHGARTIYSEGFRTNALRNWTLNEGDVVPKRELKHYDTNLEGTDAQWRRNLRWWQRIFHLF</sequence>
<proteinExistence type="inferred from homology"/>
<keyword evidence="6" id="KW-0472">Membrane</keyword>